<keyword evidence="1" id="KW-1133">Transmembrane helix</keyword>
<keyword evidence="1" id="KW-0812">Transmembrane</keyword>
<dbReference type="EMBL" id="AZEC01000011">
    <property type="protein sequence ID" value="KRL11698.1"/>
    <property type="molecule type" value="Genomic_DNA"/>
</dbReference>
<protein>
    <submittedName>
        <fullName evidence="2">Uncharacterized protein</fullName>
    </submittedName>
</protein>
<keyword evidence="1" id="KW-0472">Membrane</keyword>
<dbReference type="Proteomes" id="UP000051330">
    <property type="component" value="Unassembled WGS sequence"/>
</dbReference>
<organism evidence="2 3">
    <name type="scientific">Schleiferilactobacillus perolens DSM 12744</name>
    <dbReference type="NCBI Taxonomy" id="1423792"/>
    <lineage>
        <taxon>Bacteria</taxon>
        <taxon>Bacillati</taxon>
        <taxon>Bacillota</taxon>
        <taxon>Bacilli</taxon>
        <taxon>Lactobacillales</taxon>
        <taxon>Lactobacillaceae</taxon>
        <taxon>Schleiferilactobacillus</taxon>
    </lineage>
</organism>
<accession>A0A0R1N2D9</accession>
<reference evidence="2 3" key="1">
    <citation type="journal article" date="2015" name="Genome Announc.">
        <title>Expanding the biotechnology potential of lactobacilli through comparative genomics of 213 strains and associated genera.</title>
        <authorList>
            <person name="Sun Z."/>
            <person name="Harris H.M."/>
            <person name="McCann A."/>
            <person name="Guo C."/>
            <person name="Argimon S."/>
            <person name="Zhang W."/>
            <person name="Yang X."/>
            <person name="Jeffery I.B."/>
            <person name="Cooney J.C."/>
            <person name="Kagawa T.F."/>
            <person name="Liu W."/>
            <person name="Song Y."/>
            <person name="Salvetti E."/>
            <person name="Wrobel A."/>
            <person name="Rasinkangas P."/>
            <person name="Parkhill J."/>
            <person name="Rea M.C."/>
            <person name="O'Sullivan O."/>
            <person name="Ritari J."/>
            <person name="Douillard F.P."/>
            <person name="Paul Ross R."/>
            <person name="Yang R."/>
            <person name="Briner A.E."/>
            <person name="Felis G.E."/>
            <person name="de Vos W.M."/>
            <person name="Barrangou R."/>
            <person name="Klaenhammer T.R."/>
            <person name="Caufield P.W."/>
            <person name="Cui Y."/>
            <person name="Zhang H."/>
            <person name="O'Toole P.W."/>
        </authorList>
    </citation>
    <scope>NUCLEOTIDE SEQUENCE [LARGE SCALE GENOMIC DNA]</scope>
    <source>
        <strain evidence="2 3">DSM 12744</strain>
    </source>
</reference>
<comment type="caution">
    <text evidence="2">The sequence shown here is derived from an EMBL/GenBank/DDBJ whole genome shotgun (WGS) entry which is preliminary data.</text>
</comment>
<feature type="transmembrane region" description="Helical" evidence="1">
    <location>
        <begin position="6"/>
        <end position="23"/>
    </location>
</feature>
<evidence type="ECO:0000313" key="2">
    <source>
        <dbReference type="EMBL" id="KRL11698.1"/>
    </source>
</evidence>
<evidence type="ECO:0000256" key="1">
    <source>
        <dbReference type="SAM" id="Phobius"/>
    </source>
</evidence>
<gene>
    <name evidence="2" type="ORF">FD09_GL000621</name>
</gene>
<keyword evidence="3" id="KW-1185">Reference proteome</keyword>
<name>A0A0R1N2D9_9LACO</name>
<proteinExistence type="predicted"/>
<feature type="transmembrane region" description="Helical" evidence="1">
    <location>
        <begin position="32"/>
        <end position="53"/>
    </location>
</feature>
<dbReference type="PATRIC" id="fig|1423792.3.peg.633"/>
<dbReference type="STRING" id="1423792.FD09_GL000621"/>
<dbReference type="AlphaFoldDB" id="A0A0R1N2D9"/>
<sequence length="56" mass="6514">MKWMTTFLFGVMVMTLIIGWLAWRQQNTVMRIVAGVLFALEVLLILFLVFVPIPNM</sequence>
<evidence type="ECO:0000313" key="3">
    <source>
        <dbReference type="Proteomes" id="UP000051330"/>
    </source>
</evidence>